<dbReference type="GeneID" id="16512234"/>
<dbReference type="PANTHER" id="PTHR46586:SF3">
    <property type="entry name" value="ANKYRIN REPEAT-CONTAINING PROTEIN"/>
    <property type="match status" value="1"/>
</dbReference>
<feature type="region of interest" description="Disordered" evidence="1">
    <location>
        <begin position="337"/>
        <end position="363"/>
    </location>
</feature>
<dbReference type="Proteomes" id="UP000201566">
    <property type="component" value="Segment"/>
</dbReference>
<organism evidence="2 3">
    <name type="scientific">Pandoravirus dulcis</name>
    <dbReference type="NCBI Taxonomy" id="1349409"/>
    <lineage>
        <taxon>Viruses</taxon>
        <taxon>Pandoravirus</taxon>
    </lineage>
</organism>
<dbReference type="Gene3D" id="1.25.40.20">
    <property type="entry name" value="Ankyrin repeat-containing domain"/>
    <property type="match status" value="2"/>
</dbReference>
<reference evidence="2 3" key="1">
    <citation type="journal article" date="2013" name="Science">
        <title>Pandoraviruses: amoeba viruses with genomes up to 2.5 Mb reaching that of parasitic eukaryotes.</title>
        <authorList>
            <person name="Philippe N."/>
            <person name="Legendre M."/>
            <person name="Doutre G."/>
            <person name="Coute Y."/>
            <person name="Poirot O."/>
            <person name="Lescot M."/>
            <person name="Arslan D."/>
            <person name="Seltzer V."/>
            <person name="Bertaux L."/>
            <person name="Bruley C."/>
            <person name="Garin J."/>
            <person name="Claverie J.M."/>
            <person name="Abergel C."/>
        </authorList>
    </citation>
    <scope>NUCLEOTIDE SEQUENCE [LARGE SCALE GENOMIC DNA]</scope>
    <source>
        <strain evidence="2">Melbourne</strain>
    </source>
</reference>
<sequence>MGTSATADGARLDGLPVELVAAITRHLGDRDLCRARAAHRCFHADSAEALARRACRWRGKTTPEEFCAVGLVEALEILHARGVPMGRECAREAALAGHVDVLDFLRRNGLPLGGFDNPDLVTLLAMFTEGTHRNGFAPGLGEAVGQVIRRMATEPSAGGRHDAPPMSVSLVDVAARNGHLQAVAWLVRVASVVATSRAMDLAAARGHGHVVRWLHQHVGDHGCTTAAMDLAAINGHLDIVVFLHENRTEGCTTAAMDGAAAAGRADVVVFLHERRREGCTVDAVGSAAAGGHTDVVRFLCENRSEGFTRDAIREAEWNGCARIAAYLARRAGPDDGRAHIRGPFAPHPDDDDAEGDKENRHAAPGASPHLWAAFMEAVFEGDIAATDAIHAQGIALGDPSPPIHRNPWMTAALLGRLDVIEWLAAHGAGGRDCDVIEVALLMKRLDVVRWLYDNGVRNVITGAIDDAAARGESDPVRAVYDRHALPISSAGDTMSMVDSVHRLAESAEAGHRPS</sequence>
<name>S4VUE9_9VIRU</name>
<dbReference type="RefSeq" id="YP_008319689.2">
    <property type="nucleotide sequence ID" value="NC_021858.1"/>
</dbReference>
<dbReference type="EMBL" id="KC977570">
    <property type="protein sequence ID" value="AGO83020.2"/>
    <property type="molecule type" value="Genomic_DNA"/>
</dbReference>
<dbReference type="PANTHER" id="PTHR46586">
    <property type="entry name" value="ANKYRIN REPEAT-CONTAINING PROTEIN"/>
    <property type="match status" value="1"/>
</dbReference>
<dbReference type="InterPro" id="IPR036770">
    <property type="entry name" value="Ankyrin_rpt-contain_sf"/>
</dbReference>
<accession>S4VUE9</accession>
<protein>
    <submittedName>
        <fullName evidence="2">Ankyrin repeat domain containing protein</fullName>
    </submittedName>
</protein>
<gene>
    <name evidence="2" type="ORF">pdul_cds_814</name>
</gene>
<proteinExistence type="predicted"/>
<dbReference type="InterPro" id="IPR052050">
    <property type="entry name" value="SecEffector_AnkRepeat"/>
</dbReference>
<evidence type="ECO:0000313" key="3">
    <source>
        <dbReference type="Proteomes" id="UP000201566"/>
    </source>
</evidence>
<evidence type="ECO:0000313" key="2">
    <source>
        <dbReference type="EMBL" id="AGO83020.2"/>
    </source>
</evidence>
<evidence type="ECO:0000256" key="1">
    <source>
        <dbReference type="SAM" id="MobiDB-lite"/>
    </source>
</evidence>
<dbReference type="SUPFAM" id="SSF48403">
    <property type="entry name" value="Ankyrin repeat"/>
    <property type="match status" value="1"/>
</dbReference>
<dbReference type="KEGG" id="vg:16512234"/>